<sequence length="676" mass="75498">MSSCLRTSFENGAVLNGRYRTEQPLNHGSFGMVFMATDLVTNEKVAIKCMTKQSAASENDVDSQQEQVFLVDDKSEELEIHERLGRHPGIVSLLDSFETPSHLYLVIEFCERGDLYEAIRSDCGPGETEHVRKFMLQVVDAVEYMHSMGVYHRDIKPENIFITKTGAMKLGDFGLATTEELCDELAVGSDRYMAPEQYDHAGLGYSPAQSDIWSIGVCLLNILFSRNPFTRPTMDDPLFRDFAADKQSLFDVFPDMSPDTFEVICQCMSIDPSKRSLAGVRDALWRVNSFTNFDEVLDEFMFAERPAVPEANRAPLRTPSIQSPSLHGNENPFFAPVPIPEIKHKRNLSVIHDEEYDEPLFSDSEHRRDWCDVTLETPMSSMAESSMGSFQPSIVPRAIHAPLSRSTAQAGSVPIPKARAPPISNISFSFGRKGASGVSWSDMVDDEDDFDFDMSFNDTSIAPYEDPDVHVDTRKEMNARTFSNESVKHSSSNEEDQLNFDDISEVKPSDNSSSAISADLAAADLDAEFLDDGFFFHGSAVSEEKSSRSVPRTIPHGGAQAQIQSSLDLHSSTKANAFSGKRTLEKWEALGKRRRAFDKMEAPRARPSQKISTQNFGLSSTFSGVFGDAAANQLLPSRNNRAKPRDHFQATRPWACSSNWRENRNHFTNTWVGLDC</sequence>
<keyword evidence="7" id="KW-0808">Transferase</keyword>
<feature type="region of interest" description="Disordered" evidence="5">
    <location>
        <begin position="482"/>
        <end position="513"/>
    </location>
</feature>
<evidence type="ECO:0000256" key="3">
    <source>
        <dbReference type="ARBA" id="ARBA00023006"/>
    </source>
</evidence>
<name>A0ABR4MFZ9_9PEZI</name>
<dbReference type="PANTHER" id="PTHR24348:SF68">
    <property type="entry name" value="SERINE_THREONINE-PROTEIN KINASE ATG1C"/>
    <property type="match status" value="1"/>
</dbReference>
<dbReference type="RefSeq" id="XP_070858377.1">
    <property type="nucleotide sequence ID" value="XM_071000846.1"/>
</dbReference>
<dbReference type="GeneID" id="98118930"/>
<evidence type="ECO:0000256" key="5">
    <source>
        <dbReference type="SAM" id="MobiDB-lite"/>
    </source>
</evidence>
<keyword evidence="2" id="KW-0813">Transport</keyword>
<reference evidence="7 8" key="1">
    <citation type="submission" date="2020-05" db="EMBL/GenBank/DDBJ databases">
        <title>Ceratocystis lukuohia genome.</title>
        <authorList>
            <person name="Harrington T.C."/>
            <person name="Kim K."/>
            <person name="Mayers C.G."/>
        </authorList>
    </citation>
    <scope>NUCLEOTIDE SEQUENCE [LARGE SCALE GENOMIC DNA]</scope>
    <source>
        <strain evidence="7 8">C4212</strain>
    </source>
</reference>
<feature type="domain" description="Protein kinase" evidence="6">
    <location>
        <begin position="19"/>
        <end position="291"/>
    </location>
</feature>
<dbReference type="InterPro" id="IPR011009">
    <property type="entry name" value="Kinase-like_dom_sf"/>
</dbReference>
<dbReference type="SUPFAM" id="SSF56112">
    <property type="entry name" value="Protein kinase-like (PK-like)"/>
    <property type="match status" value="1"/>
</dbReference>
<dbReference type="InterPro" id="IPR008271">
    <property type="entry name" value="Ser/Thr_kinase_AS"/>
</dbReference>
<dbReference type="PROSITE" id="PS50011">
    <property type="entry name" value="PROTEIN_KINASE_DOM"/>
    <property type="match status" value="1"/>
</dbReference>
<feature type="compositionally biased region" description="Acidic residues" evidence="5">
    <location>
        <begin position="493"/>
        <end position="503"/>
    </location>
</feature>
<evidence type="ECO:0000256" key="2">
    <source>
        <dbReference type="ARBA" id="ARBA00022448"/>
    </source>
</evidence>
<keyword evidence="8" id="KW-1185">Reference proteome</keyword>
<evidence type="ECO:0000313" key="8">
    <source>
        <dbReference type="Proteomes" id="UP001610728"/>
    </source>
</evidence>
<dbReference type="PANTHER" id="PTHR24348">
    <property type="entry name" value="SERINE/THREONINE-PROTEIN KINASE UNC-51-RELATED"/>
    <property type="match status" value="1"/>
</dbReference>
<dbReference type="SMART" id="SM00220">
    <property type="entry name" value="S_TKc"/>
    <property type="match status" value="1"/>
</dbReference>
<dbReference type="Proteomes" id="UP001610728">
    <property type="component" value="Unassembled WGS sequence"/>
</dbReference>
<comment type="caution">
    <text evidence="7">The sequence shown here is derived from an EMBL/GenBank/DDBJ whole genome shotgun (WGS) entry which is preliminary data.</text>
</comment>
<keyword evidence="3" id="KW-0072">Autophagy</keyword>
<dbReference type="Gene3D" id="1.10.510.10">
    <property type="entry name" value="Transferase(Phosphotransferase) domain 1"/>
    <property type="match status" value="1"/>
</dbReference>
<dbReference type="PROSITE" id="PS00108">
    <property type="entry name" value="PROTEIN_KINASE_ST"/>
    <property type="match status" value="1"/>
</dbReference>
<evidence type="ECO:0000313" key="7">
    <source>
        <dbReference type="EMBL" id="KAL2887197.1"/>
    </source>
</evidence>
<dbReference type="InterPro" id="IPR000719">
    <property type="entry name" value="Prot_kinase_dom"/>
</dbReference>
<comment type="subcellular location">
    <subcellularLocation>
        <location evidence="1">Preautophagosomal structure membrane</location>
        <topology evidence="1">Peripheral membrane protein</topology>
    </subcellularLocation>
</comment>
<proteinExistence type="predicted"/>
<evidence type="ECO:0000259" key="6">
    <source>
        <dbReference type="PROSITE" id="PS50011"/>
    </source>
</evidence>
<gene>
    <name evidence="7" type="ORF">HOO65_050318</name>
</gene>
<accession>A0ABR4MFZ9</accession>
<evidence type="ECO:0000256" key="1">
    <source>
        <dbReference type="ARBA" id="ARBA00004623"/>
    </source>
</evidence>
<keyword evidence="7" id="KW-0418">Kinase</keyword>
<dbReference type="EMBL" id="JABSNW010000005">
    <property type="protein sequence ID" value="KAL2887197.1"/>
    <property type="molecule type" value="Genomic_DNA"/>
</dbReference>
<dbReference type="Pfam" id="PF00069">
    <property type="entry name" value="Pkinase"/>
    <property type="match status" value="1"/>
</dbReference>
<dbReference type="GO" id="GO:0016301">
    <property type="term" value="F:kinase activity"/>
    <property type="evidence" value="ECO:0007669"/>
    <property type="project" value="UniProtKB-KW"/>
</dbReference>
<evidence type="ECO:0000256" key="4">
    <source>
        <dbReference type="ARBA" id="ARBA00030237"/>
    </source>
</evidence>
<organism evidence="7 8">
    <name type="scientific">Ceratocystis lukuohia</name>
    <dbReference type="NCBI Taxonomy" id="2019550"/>
    <lineage>
        <taxon>Eukaryota</taxon>
        <taxon>Fungi</taxon>
        <taxon>Dikarya</taxon>
        <taxon>Ascomycota</taxon>
        <taxon>Pezizomycotina</taxon>
        <taxon>Sordariomycetes</taxon>
        <taxon>Hypocreomycetidae</taxon>
        <taxon>Microascales</taxon>
        <taxon>Ceratocystidaceae</taxon>
        <taxon>Ceratocystis</taxon>
    </lineage>
</organism>
<dbReference type="InterPro" id="IPR045269">
    <property type="entry name" value="Atg1-like"/>
</dbReference>
<protein>
    <recommendedName>
        <fullName evidence="4">Autophagy-related protein 1</fullName>
    </recommendedName>
</protein>